<keyword evidence="5" id="KW-0783">Tetrahydrobiopterin biosynthesis</keyword>
<evidence type="ECO:0000256" key="8">
    <source>
        <dbReference type="ARBA" id="ARBA00039520"/>
    </source>
</evidence>
<dbReference type="GO" id="GO:0070404">
    <property type="term" value="F:NADH binding"/>
    <property type="evidence" value="ECO:0007669"/>
    <property type="project" value="TreeGrafter"/>
</dbReference>
<comment type="similarity">
    <text evidence="1">Belongs to the short-chain dehydrogenases/reductases (SDR) family.</text>
</comment>
<comment type="catalytic activity">
    <reaction evidence="11">
        <text>5,6,7,8-tetrahydropteridine + NADP(+) = 6,7-dihydropteridine + NADPH + H(+)</text>
        <dbReference type="Rhea" id="RHEA:17865"/>
        <dbReference type="ChEBI" id="CHEBI:15378"/>
        <dbReference type="ChEBI" id="CHEBI:28889"/>
        <dbReference type="ChEBI" id="CHEBI:30156"/>
        <dbReference type="ChEBI" id="CHEBI:57783"/>
        <dbReference type="ChEBI" id="CHEBI:58349"/>
        <dbReference type="EC" id="1.5.1.34"/>
    </reaction>
    <physiologicalReaction direction="right-to-left" evidence="11">
        <dbReference type="Rhea" id="RHEA:17867"/>
    </physiologicalReaction>
</comment>
<dbReference type="CDD" id="cd05334">
    <property type="entry name" value="DHPR_SDR_c_like"/>
    <property type="match status" value="1"/>
</dbReference>
<evidence type="ECO:0000256" key="3">
    <source>
        <dbReference type="ARBA" id="ARBA00022857"/>
    </source>
</evidence>
<dbReference type="PANTHER" id="PTHR15104">
    <property type="entry name" value="DIHYDROPTERIDINE REDUCTASE"/>
    <property type="match status" value="1"/>
</dbReference>
<gene>
    <name evidence="13" type="ORF">PENTCL1PPCAC_12691</name>
</gene>
<comment type="caution">
    <text evidence="13">The sequence shown here is derived from an EMBL/GenBank/DDBJ whole genome shotgun (WGS) entry which is preliminary data.</text>
</comment>
<protein>
    <recommendedName>
        <fullName evidence="8">Dihydropteridine reductase</fullName>
        <ecNumber evidence="7">1.5.1.34</ecNumber>
    </recommendedName>
    <alternativeName>
        <fullName evidence="10">HDHPR</fullName>
    </alternativeName>
    <alternativeName>
        <fullName evidence="9">Quinoid dihydropteridine reductase</fullName>
    </alternativeName>
</protein>
<dbReference type="Pfam" id="PF00106">
    <property type="entry name" value="adh_short"/>
    <property type="match status" value="1"/>
</dbReference>
<keyword evidence="14" id="KW-1185">Reference proteome</keyword>
<proteinExistence type="inferred from homology"/>
<dbReference type="EMBL" id="BTSX01000003">
    <property type="protein sequence ID" value="GMS90516.1"/>
    <property type="molecule type" value="Genomic_DNA"/>
</dbReference>
<evidence type="ECO:0000256" key="11">
    <source>
        <dbReference type="ARBA" id="ARBA00047429"/>
    </source>
</evidence>
<sequence length="235" mass="25003">FQMPSVIVYGGRGALGRAIVLHFKSKEYRVITIDCHMNEESDLSIMVDANASWSEQKSTILAGLASNAVGEVDGVFCVAGGWAGGNAASSDMILNAALMWRQSVVTSTIASRIGVKHLKKDGLLVLTGAETARSGTSGMMGYGMAKAAVHQFTKSLAEKGSGLPDEVTVVAILPVTLDTPMNRKFMPEADKSSWTPLSHIAEKLYSWTENIDSRPSNGTLLSIKTVGGVTTEENH</sequence>
<evidence type="ECO:0000256" key="12">
    <source>
        <dbReference type="ARBA" id="ARBA00047536"/>
    </source>
</evidence>
<evidence type="ECO:0000256" key="5">
    <source>
        <dbReference type="ARBA" id="ARBA00023007"/>
    </source>
</evidence>
<evidence type="ECO:0000256" key="4">
    <source>
        <dbReference type="ARBA" id="ARBA00023002"/>
    </source>
</evidence>
<evidence type="ECO:0000313" key="14">
    <source>
        <dbReference type="Proteomes" id="UP001432027"/>
    </source>
</evidence>
<dbReference type="SUPFAM" id="SSF51735">
    <property type="entry name" value="NAD(P)-binding Rossmann-fold domains"/>
    <property type="match status" value="1"/>
</dbReference>
<feature type="non-terminal residue" evidence="13">
    <location>
        <position position="1"/>
    </location>
</feature>
<evidence type="ECO:0000313" key="13">
    <source>
        <dbReference type="EMBL" id="GMS90516.1"/>
    </source>
</evidence>
<dbReference type="Proteomes" id="UP001432027">
    <property type="component" value="Unassembled WGS sequence"/>
</dbReference>
<reference evidence="13" key="1">
    <citation type="submission" date="2023-10" db="EMBL/GenBank/DDBJ databases">
        <title>Genome assembly of Pristionchus species.</title>
        <authorList>
            <person name="Yoshida K."/>
            <person name="Sommer R.J."/>
        </authorList>
    </citation>
    <scope>NUCLEOTIDE SEQUENCE</scope>
    <source>
        <strain evidence="13">RS0144</strain>
    </source>
</reference>
<evidence type="ECO:0000256" key="1">
    <source>
        <dbReference type="ARBA" id="ARBA00006484"/>
    </source>
</evidence>
<organism evidence="13 14">
    <name type="scientific">Pristionchus entomophagus</name>
    <dbReference type="NCBI Taxonomy" id="358040"/>
    <lineage>
        <taxon>Eukaryota</taxon>
        <taxon>Metazoa</taxon>
        <taxon>Ecdysozoa</taxon>
        <taxon>Nematoda</taxon>
        <taxon>Chromadorea</taxon>
        <taxon>Rhabditida</taxon>
        <taxon>Rhabditina</taxon>
        <taxon>Diplogasteromorpha</taxon>
        <taxon>Diplogasteroidea</taxon>
        <taxon>Neodiplogasteridae</taxon>
        <taxon>Pristionchus</taxon>
    </lineage>
</organism>
<dbReference type="GO" id="GO:0005737">
    <property type="term" value="C:cytoplasm"/>
    <property type="evidence" value="ECO:0007669"/>
    <property type="project" value="TreeGrafter"/>
</dbReference>
<name>A0AAV5TEV7_9BILA</name>
<dbReference type="GO" id="GO:0006729">
    <property type="term" value="P:tetrahydrobiopterin biosynthetic process"/>
    <property type="evidence" value="ECO:0007669"/>
    <property type="project" value="UniProtKB-KW"/>
</dbReference>
<dbReference type="InterPro" id="IPR002347">
    <property type="entry name" value="SDR_fam"/>
</dbReference>
<keyword evidence="3" id="KW-0521">NADP</keyword>
<dbReference type="AlphaFoldDB" id="A0AAV5TEV7"/>
<dbReference type="GO" id="GO:0004155">
    <property type="term" value="F:6,7-dihydropteridine reductase activity"/>
    <property type="evidence" value="ECO:0007669"/>
    <property type="project" value="UniProtKB-EC"/>
</dbReference>
<comment type="subunit">
    <text evidence="2">Homodimer.</text>
</comment>
<dbReference type="GO" id="GO:0006559">
    <property type="term" value="P:L-phenylalanine catabolic process"/>
    <property type="evidence" value="ECO:0007669"/>
    <property type="project" value="TreeGrafter"/>
</dbReference>
<dbReference type="PROSITE" id="PS00061">
    <property type="entry name" value="ADH_SHORT"/>
    <property type="match status" value="1"/>
</dbReference>
<comment type="catalytic activity">
    <reaction evidence="12">
        <text>5,6,7,8-tetrahydropteridine + NAD(+) = 6,7-dihydropteridine + NADH + H(+)</text>
        <dbReference type="Rhea" id="RHEA:17869"/>
        <dbReference type="ChEBI" id="CHEBI:15378"/>
        <dbReference type="ChEBI" id="CHEBI:28889"/>
        <dbReference type="ChEBI" id="CHEBI:30156"/>
        <dbReference type="ChEBI" id="CHEBI:57540"/>
        <dbReference type="ChEBI" id="CHEBI:57945"/>
        <dbReference type="EC" id="1.5.1.34"/>
    </reaction>
    <physiologicalReaction direction="right-to-left" evidence="12">
        <dbReference type="Rhea" id="RHEA:17871"/>
    </physiologicalReaction>
</comment>
<evidence type="ECO:0000256" key="2">
    <source>
        <dbReference type="ARBA" id="ARBA00011738"/>
    </source>
</evidence>
<evidence type="ECO:0000256" key="7">
    <source>
        <dbReference type="ARBA" id="ARBA00039153"/>
    </source>
</evidence>
<dbReference type="Gene3D" id="3.40.50.720">
    <property type="entry name" value="NAD(P)-binding Rossmann-like Domain"/>
    <property type="match status" value="1"/>
</dbReference>
<dbReference type="GO" id="GO:0070402">
    <property type="term" value="F:NADPH binding"/>
    <property type="evidence" value="ECO:0007669"/>
    <property type="project" value="TreeGrafter"/>
</dbReference>
<dbReference type="InterPro" id="IPR020904">
    <property type="entry name" value="Sc_DH/Rdtase_CS"/>
</dbReference>
<dbReference type="PRINTS" id="PR00081">
    <property type="entry name" value="GDHRDH"/>
</dbReference>
<accession>A0AAV5TEV7</accession>
<dbReference type="PANTHER" id="PTHR15104:SF0">
    <property type="entry name" value="DIHYDROPTERIDINE REDUCTASE"/>
    <property type="match status" value="1"/>
</dbReference>
<keyword evidence="4" id="KW-0560">Oxidoreductase</keyword>
<evidence type="ECO:0000256" key="10">
    <source>
        <dbReference type="ARBA" id="ARBA00042518"/>
    </source>
</evidence>
<evidence type="ECO:0000256" key="9">
    <source>
        <dbReference type="ARBA" id="ARBA00041348"/>
    </source>
</evidence>
<dbReference type="FunFam" id="3.40.50.720:FF:000157">
    <property type="entry name" value="Quinoid dihydropteridine reductase"/>
    <property type="match status" value="1"/>
</dbReference>
<comment type="function">
    <text evidence="6">Catalyzes the conversion of quinonoid dihydrobiopterin into tetrahydrobiopterin.</text>
</comment>
<dbReference type="InterPro" id="IPR036291">
    <property type="entry name" value="NAD(P)-bd_dom_sf"/>
</dbReference>
<dbReference type="EC" id="1.5.1.34" evidence="7"/>
<evidence type="ECO:0000256" key="6">
    <source>
        <dbReference type="ARBA" id="ARBA00037099"/>
    </source>
</evidence>